<reference evidence="3" key="1">
    <citation type="submission" date="2012-02" db="EMBL/GenBank/DDBJ databases">
        <title>Improved High-Quality Draft Sequence of Rhizobium leguminosarum bv. trifolii WSM2297.</title>
        <authorList>
            <consortium name="US DOE Joint Genome Institute"/>
            <person name="Lucas S."/>
            <person name="Han J."/>
            <person name="Lapidus A."/>
            <person name="Cheng J.-F."/>
            <person name="Goodwin L."/>
            <person name="Pitluck S."/>
            <person name="Peters L."/>
            <person name="Ovchinnikova G."/>
            <person name="Zhang X."/>
            <person name="Detter J.C."/>
            <person name="Han C."/>
            <person name="Tapia R."/>
            <person name="Land M."/>
            <person name="Hauser L."/>
            <person name="Kyrpides N."/>
            <person name="Ivanova N."/>
            <person name="Pagani I."/>
            <person name="Brau L."/>
            <person name="Yates R."/>
            <person name="O'Hara G."/>
            <person name="Rui T."/>
            <person name="Howieson J."/>
            <person name="Reeve W."/>
            <person name="Woyke T."/>
        </authorList>
    </citation>
    <scope>NUCLEOTIDE SEQUENCE [LARGE SCALE GENOMIC DNA]</scope>
    <source>
        <strain evidence="3">WSM2297</strain>
    </source>
</reference>
<keyword evidence="2" id="KW-0575">Peroxidase</keyword>
<evidence type="ECO:0000313" key="3">
    <source>
        <dbReference type="EMBL" id="EJC85828.1"/>
    </source>
</evidence>
<dbReference type="SUPFAM" id="SSF69118">
    <property type="entry name" value="AhpD-like"/>
    <property type="match status" value="1"/>
</dbReference>
<evidence type="ECO:0000259" key="1">
    <source>
        <dbReference type="Pfam" id="PF02627"/>
    </source>
</evidence>
<accession>J0WK08</accession>
<dbReference type="InterPro" id="IPR004675">
    <property type="entry name" value="AhpD_core"/>
</dbReference>
<proteinExistence type="predicted"/>
<dbReference type="RefSeq" id="WP_003574488.1">
    <property type="nucleotide sequence ID" value="NZ_JH719392.1"/>
</dbReference>
<dbReference type="OrthoDB" id="9801997at2"/>
<dbReference type="InterPro" id="IPR029032">
    <property type="entry name" value="AhpD-like"/>
</dbReference>
<dbReference type="PANTHER" id="PTHR34846">
    <property type="entry name" value="4-CARBOXYMUCONOLACTONE DECARBOXYLASE FAMILY PROTEIN (AFU_ORTHOLOGUE AFUA_6G11590)"/>
    <property type="match status" value="1"/>
</dbReference>
<dbReference type="Proteomes" id="UP000005732">
    <property type="component" value="Unassembled WGS sequence"/>
</dbReference>
<dbReference type="InterPro" id="IPR003779">
    <property type="entry name" value="CMD-like"/>
</dbReference>
<organism evidence="3">
    <name type="scientific">Rhizobium leguminosarum bv. trifolii WSM2297</name>
    <dbReference type="NCBI Taxonomy" id="754762"/>
    <lineage>
        <taxon>Bacteria</taxon>
        <taxon>Pseudomonadati</taxon>
        <taxon>Pseudomonadota</taxon>
        <taxon>Alphaproteobacteria</taxon>
        <taxon>Hyphomicrobiales</taxon>
        <taxon>Rhizobiaceae</taxon>
        <taxon>Rhizobium/Agrobacterium group</taxon>
        <taxon>Rhizobium</taxon>
    </lineage>
</organism>
<dbReference type="EMBL" id="JH719392">
    <property type="protein sequence ID" value="EJC85828.1"/>
    <property type="molecule type" value="Genomic_DNA"/>
</dbReference>
<dbReference type="Gene3D" id="1.20.1290.10">
    <property type="entry name" value="AhpD-like"/>
    <property type="match status" value="1"/>
</dbReference>
<gene>
    <name evidence="2" type="ORF">Rleg4DRAFT_7167</name>
    <name evidence="3" type="ORF">Rleg4DRAFT_7725</name>
</gene>
<protein>
    <submittedName>
        <fullName evidence="2">Alkylhydroperoxidase AhpD family core domain protein</fullName>
    </submittedName>
</protein>
<dbReference type="NCBIfam" id="TIGR00778">
    <property type="entry name" value="ahpD_dom"/>
    <property type="match status" value="1"/>
</dbReference>
<dbReference type="Pfam" id="PF02627">
    <property type="entry name" value="CMD"/>
    <property type="match status" value="1"/>
</dbReference>
<keyword evidence="2" id="KW-0560">Oxidoreductase</keyword>
<dbReference type="PANTHER" id="PTHR34846:SF10">
    <property type="entry name" value="CYTOPLASMIC PROTEIN"/>
    <property type="match status" value="1"/>
</dbReference>
<feature type="domain" description="Carboxymuconolactone decarboxylase-like" evidence="1">
    <location>
        <begin position="20"/>
        <end position="92"/>
    </location>
</feature>
<dbReference type="HOGENOM" id="CLU_082760_6_2_5"/>
<dbReference type="GO" id="GO:0051920">
    <property type="term" value="F:peroxiredoxin activity"/>
    <property type="evidence" value="ECO:0007669"/>
    <property type="project" value="InterPro"/>
</dbReference>
<name>J0WK08_RHILT</name>
<dbReference type="EMBL" id="JH719392">
    <property type="protein sequence ID" value="EJC85288.1"/>
    <property type="molecule type" value="Genomic_DNA"/>
</dbReference>
<dbReference type="AlphaFoldDB" id="J0WK08"/>
<evidence type="ECO:0000313" key="2">
    <source>
        <dbReference type="EMBL" id="EJC85288.1"/>
    </source>
</evidence>
<sequence>MTKRLNILARTNGGIDGLVAAEAWIARSFDPRLMELVKMRVSQINGCAHCLHMHRQEALKQGETEERMLLLDAWHESQLYTDRERAALAWAESLTYIAESRAPDADYEAAHSVFSEDELMALSIGIAMINAWNRLAIGFRLQHPADHNRAA</sequence>